<evidence type="ECO:0000313" key="5">
    <source>
        <dbReference type="EMBL" id="QDT90030.1"/>
    </source>
</evidence>
<dbReference type="SUPFAM" id="SSF111369">
    <property type="entry name" value="HlyD-like secretion proteins"/>
    <property type="match status" value="2"/>
</dbReference>
<dbReference type="Gene3D" id="1.10.287.470">
    <property type="entry name" value="Helix hairpin bin"/>
    <property type="match status" value="1"/>
</dbReference>
<accession>A0A517VAJ7</accession>
<dbReference type="EMBL" id="CP036343">
    <property type="protein sequence ID" value="QDT90030.1"/>
    <property type="molecule type" value="Genomic_DNA"/>
</dbReference>
<evidence type="ECO:0000256" key="1">
    <source>
        <dbReference type="ARBA" id="ARBA00009477"/>
    </source>
</evidence>
<keyword evidence="6" id="KW-1185">Reference proteome</keyword>
<evidence type="ECO:0000256" key="2">
    <source>
        <dbReference type="SAM" id="Coils"/>
    </source>
</evidence>
<dbReference type="Pfam" id="PF25954">
    <property type="entry name" value="Beta-barrel_RND_2"/>
    <property type="match status" value="1"/>
</dbReference>
<protein>
    <submittedName>
        <fullName evidence="5">Multidrug resistance protein MdtA</fullName>
    </submittedName>
</protein>
<feature type="domain" description="CusB-like beta-barrel" evidence="3">
    <location>
        <begin position="260"/>
        <end position="325"/>
    </location>
</feature>
<name>A0A517VAJ7_9PLAN</name>
<dbReference type="Pfam" id="PF25967">
    <property type="entry name" value="RND-MFP_C"/>
    <property type="match status" value="1"/>
</dbReference>
<evidence type="ECO:0000313" key="6">
    <source>
        <dbReference type="Proteomes" id="UP000316855"/>
    </source>
</evidence>
<dbReference type="AlphaFoldDB" id="A0A517VAJ7"/>
<dbReference type="Gene3D" id="2.40.420.20">
    <property type="match status" value="1"/>
</dbReference>
<dbReference type="Proteomes" id="UP000316855">
    <property type="component" value="Chromosome"/>
</dbReference>
<dbReference type="InterPro" id="IPR006143">
    <property type="entry name" value="RND_pump_MFP"/>
</dbReference>
<dbReference type="RefSeq" id="WP_145225712.1">
    <property type="nucleotide sequence ID" value="NZ_CP036343.1"/>
</dbReference>
<dbReference type="PANTHER" id="PTHR30469">
    <property type="entry name" value="MULTIDRUG RESISTANCE PROTEIN MDTA"/>
    <property type="match status" value="1"/>
</dbReference>
<organism evidence="5 6">
    <name type="scientific">Gimesia algae</name>
    <dbReference type="NCBI Taxonomy" id="2527971"/>
    <lineage>
        <taxon>Bacteria</taxon>
        <taxon>Pseudomonadati</taxon>
        <taxon>Planctomycetota</taxon>
        <taxon>Planctomycetia</taxon>
        <taxon>Planctomycetales</taxon>
        <taxon>Planctomycetaceae</taxon>
        <taxon>Gimesia</taxon>
    </lineage>
</organism>
<evidence type="ECO:0000259" key="4">
    <source>
        <dbReference type="Pfam" id="PF25967"/>
    </source>
</evidence>
<proteinExistence type="inferred from homology"/>
<dbReference type="Gene3D" id="2.40.50.100">
    <property type="match status" value="1"/>
</dbReference>
<dbReference type="GO" id="GO:0015562">
    <property type="term" value="F:efflux transmembrane transporter activity"/>
    <property type="evidence" value="ECO:0007669"/>
    <property type="project" value="TreeGrafter"/>
</dbReference>
<dbReference type="InterPro" id="IPR058792">
    <property type="entry name" value="Beta-barrel_RND_2"/>
</dbReference>
<reference evidence="5 6" key="1">
    <citation type="submission" date="2019-02" db="EMBL/GenBank/DDBJ databases">
        <title>Deep-cultivation of Planctomycetes and their phenomic and genomic characterization uncovers novel biology.</title>
        <authorList>
            <person name="Wiegand S."/>
            <person name="Jogler M."/>
            <person name="Boedeker C."/>
            <person name="Pinto D."/>
            <person name="Vollmers J."/>
            <person name="Rivas-Marin E."/>
            <person name="Kohn T."/>
            <person name="Peeters S.H."/>
            <person name="Heuer A."/>
            <person name="Rast P."/>
            <person name="Oberbeckmann S."/>
            <person name="Bunk B."/>
            <person name="Jeske O."/>
            <person name="Meyerdierks A."/>
            <person name="Storesund J.E."/>
            <person name="Kallscheuer N."/>
            <person name="Luecker S."/>
            <person name="Lage O.M."/>
            <person name="Pohl T."/>
            <person name="Merkel B.J."/>
            <person name="Hornburger P."/>
            <person name="Mueller R.-W."/>
            <person name="Bruemmer F."/>
            <person name="Labrenz M."/>
            <person name="Spormann A.M."/>
            <person name="Op den Camp H."/>
            <person name="Overmann J."/>
            <person name="Amann R."/>
            <person name="Jetten M.S.M."/>
            <person name="Mascher T."/>
            <person name="Medema M.H."/>
            <person name="Devos D.P."/>
            <person name="Kaster A.-K."/>
            <person name="Ovreas L."/>
            <person name="Rohde M."/>
            <person name="Galperin M.Y."/>
            <person name="Jogler C."/>
        </authorList>
    </citation>
    <scope>NUCLEOTIDE SEQUENCE [LARGE SCALE GENOMIC DNA]</scope>
    <source>
        <strain evidence="5 6">Pan161</strain>
    </source>
</reference>
<dbReference type="PANTHER" id="PTHR30469:SF15">
    <property type="entry name" value="HLYD FAMILY OF SECRETION PROTEINS"/>
    <property type="match status" value="1"/>
</dbReference>
<dbReference type="Gene3D" id="2.40.30.170">
    <property type="match status" value="1"/>
</dbReference>
<dbReference type="NCBIfam" id="TIGR01730">
    <property type="entry name" value="RND_mfp"/>
    <property type="match status" value="1"/>
</dbReference>
<feature type="domain" description="Multidrug resistance protein MdtA-like C-terminal permuted SH3" evidence="4">
    <location>
        <begin position="334"/>
        <end position="387"/>
    </location>
</feature>
<sequence length="413" mass="45792">MNDCCYRPPNACLFSLLLTLFFAGCERSDSAPVSKTDETLPVLNVQTLEVAEENWPRIIRSQGSLYPDEEATLGIKVEGRVFKVHVDLGDVVQPGDPLVTVYQDDFKLRVKQAEAQLSQARSAVGLKPGDLVENLVPEKSPPAKEQQAEWDEAKANLERARVLFNKKVMGQAEYDQIVSLERVAAARYDSALNGVREKMANITVQQSHLDLAQEDLNNTVLTASYTAVVQKRLVAPGSYIKMGDPLLVLVRIDQLRYRGSVPERLSTQLKVGQPVELKIESLPLKQSKVTRISPFLDQMSRALLFESVVDNSQRALRAGLFAEGQIIVDPDQKAIVVPMSAVVQFAGTEKVWKVEGGKVKMQEVLLGEQRGEYIRILEGLQPGDRILLNAREGRPGILADSKPLPTEVQKTQI</sequence>
<keyword evidence="2" id="KW-0175">Coiled coil</keyword>
<dbReference type="KEGG" id="gax:Pan161_16630"/>
<dbReference type="GO" id="GO:1990281">
    <property type="term" value="C:efflux pump complex"/>
    <property type="evidence" value="ECO:0007669"/>
    <property type="project" value="TreeGrafter"/>
</dbReference>
<dbReference type="InterPro" id="IPR058627">
    <property type="entry name" value="MdtA-like_C"/>
</dbReference>
<feature type="coiled-coil region" evidence="2">
    <location>
        <begin position="103"/>
        <end position="163"/>
    </location>
</feature>
<comment type="similarity">
    <text evidence="1">Belongs to the membrane fusion protein (MFP) (TC 8.A.1) family.</text>
</comment>
<dbReference type="PROSITE" id="PS51257">
    <property type="entry name" value="PROKAR_LIPOPROTEIN"/>
    <property type="match status" value="1"/>
</dbReference>
<evidence type="ECO:0000259" key="3">
    <source>
        <dbReference type="Pfam" id="PF25954"/>
    </source>
</evidence>
<gene>
    <name evidence="5" type="primary">mdtA_2</name>
    <name evidence="5" type="ORF">Pan161_16630</name>
</gene>
<dbReference type="OrthoDB" id="252309at2"/>